<feature type="compositionally biased region" description="Basic and acidic residues" evidence="1">
    <location>
        <begin position="54"/>
        <end position="69"/>
    </location>
</feature>
<gene>
    <name evidence="2" type="ORF">NDU88_010787</name>
</gene>
<organism evidence="2 3">
    <name type="scientific">Pleurodeles waltl</name>
    <name type="common">Iberian ribbed newt</name>
    <dbReference type="NCBI Taxonomy" id="8319"/>
    <lineage>
        <taxon>Eukaryota</taxon>
        <taxon>Metazoa</taxon>
        <taxon>Chordata</taxon>
        <taxon>Craniata</taxon>
        <taxon>Vertebrata</taxon>
        <taxon>Euteleostomi</taxon>
        <taxon>Amphibia</taxon>
        <taxon>Batrachia</taxon>
        <taxon>Caudata</taxon>
        <taxon>Salamandroidea</taxon>
        <taxon>Salamandridae</taxon>
        <taxon>Pleurodelinae</taxon>
        <taxon>Pleurodeles</taxon>
    </lineage>
</organism>
<feature type="compositionally biased region" description="Acidic residues" evidence="1">
    <location>
        <begin position="40"/>
        <end position="53"/>
    </location>
</feature>
<reference evidence="2" key="1">
    <citation type="journal article" date="2022" name="bioRxiv">
        <title>Sequencing and chromosome-scale assembly of the giantPleurodeles waltlgenome.</title>
        <authorList>
            <person name="Brown T."/>
            <person name="Elewa A."/>
            <person name="Iarovenko S."/>
            <person name="Subramanian E."/>
            <person name="Araus A.J."/>
            <person name="Petzold A."/>
            <person name="Susuki M."/>
            <person name="Suzuki K.-i.T."/>
            <person name="Hayashi T."/>
            <person name="Toyoda A."/>
            <person name="Oliveira C."/>
            <person name="Osipova E."/>
            <person name="Leigh N.D."/>
            <person name="Simon A."/>
            <person name="Yun M.H."/>
        </authorList>
    </citation>
    <scope>NUCLEOTIDE SEQUENCE</scope>
    <source>
        <strain evidence="2">20211129_DDA</strain>
        <tissue evidence="2">Liver</tissue>
    </source>
</reference>
<dbReference type="AlphaFoldDB" id="A0AAV7QXC2"/>
<evidence type="ECO:0000256" key="1">
    <source>
        <dbReference type="SAM" id="MobiDB-lite"/>
    </source>
</evidence>
<evidence type="ECO:0000313" key="2">
    <source>
        <dbReference type="EMBL" id="KAJ1144489.1"/>
    </source>
</evidence>
<feature type="compositionally biased region" description="Basic and acidic residues" evidence="1">
    <location>
        <begin position="10"/>
        <end position="21"/>
    </location>
</feature>
<name>A0AAV7QXC2_PLEWA</name>
<accession>A0AAV7QXC2</accession>
<dbReference type="EMBL" id="JANPWB010000010">
    <property type="protein sequence ID" value="KAJ1144489.1"/>
    <property type="molecule type" value="Genomic_DNA"/>
</dbReference>
<dbReference type="Proteomes" id="UP001066276">
    <property type="component" value="Chromosome 6"/>
</dbReference>
<protein>
    <submittedName>
        <fullName evidence="2">Uncharacterized protein</fullName>
    </submittedName>
</protein>
<keyword evidence="3" id="KW-1185">Reference proteome</keyword>
<comment type="caution">
    <text evidence="2">The sequence shown here is derived from an EMBL/GenBank/DDBJ whole genome shotgun (WGS) entry which is preliminary data.</text>
</comment>
<evidence type="ECO:0000313" key="3">
    <source>
        <dbReference type="Proteomes" id="UP001066276"/>
    </source>
</evidence>
<proteinExistence type="predicted"/>
<feature type="region of interest" description="Disordered" evidence="1">
    <location>
        <begin position="1"/>
        <end position="75"/>
    </location>
</feature>
<sequence>MERGVAPQQTERRREEVKGRWQENGFMEEEVGDAGHEEVGDAEQEEVGDAEEGENAKENEDSGKEKVTTEEIGVG</sequence>